<dbReference type="Gene3D" id="1.25.10.10">
    <property type="entry name" value="Leucine-rich Repeat Variant"/>
    <property type="match status" value="1"/>
</dbReference>
<dbReference type="SMART" id="SM00255">
    <property type="entry name" value="TIR"/>
    <property type="match status" value="1"/>
</dbReference>
<dbReference type="InterPro" id="IPR000157">
    <property type="entry name" value="TIR_dom"/>
</dbReference>
<dbReference type="GO" id="GO:0003953">
    <property type="term" value="F:NAD+ nucleosidase activity"/>
    <property type="evidence" value="ECO:0007669"/>
    <property type="project" value="InterPro"/>
</dbReference>
<dbReference type="Pfam" id="PF07647">
    <property type="entry name" value="SAM_2"/>
    <property type="match status" value="1"/>
</dbReference>
<keyword evidence="4" id="KW-0963">Cytoplasm</keyword>
<dbReference type="SUPFAM" id="SSF52200">
    <property type="entry name" value="Toll/Interleukin receptor TIR domain"/>
    <property type="match status" value="1"/>
</dbReference>
<dbReference type="InterPro" id="IPR011989">
    <property type="entry name" value="ARM-like"/>
</dbReference>
<evidence type="ECO:0000256" key="10">
    <source>
        <dbReference type="ARBA" id="ARBA00047304"/>
    </source>
</evidence>
<evidence type="ECO:0000256" key="6">
    <source>
        <dbReference type="ARBA" id="ARBA00022737"/>
    </source>
</evidence>
<dbReference type="InterPro" id="IPR035897">
    <property type="entry name" value="Toll_tir_struct_dom_sf"/>
</dbReference>
<keyword evidence="7" id="KW-0378">Hydrolase</keyword>
<dbReference type="PROSITE" id="PS50105">
    <property type="entry name" value="SAM_DOMAIN"/>
    <property type="match status" value="1"/>
</dbReference>
<dbReference type="InterPro" id="IPR016024">
    <property type="entry name" value="ARM-type_fold"/>
</dbReference>
<feature type="compositionally biased region" description="Polar residues" evidence="11">
    <location>
        <begin position="1020"/>
        <end position="1047"/>
    </location>
</feature>
<dbReference type="CDD" id="cd24153">
    <property type="entry name" value="SARM1_N"/>
    <property type="match status" value="1"/>
</dbReference>
<sequence length="1109" mass="125055">MVKEPTSSEVLSNCMSADSVERFQLSRQDASVSTSRKSPLGRTDNILYEIEDDDNRYIHISSSTSSFNSTKSPAITSSNEAFMNNKNSSFNKVNGLTTDHHLNKDYGLDSNSLSYRSYSSNCLEDASSNNCGMNNQLIIPNQGTVSSSPTMLAVNQNSYTTNQKGSKNYVHNNVPKWKLYTPVRSQLNMQNALLRQQTTLDDVSGKYPINGSQECPFDHLEQYNPPMTNNNNEKTISNKNKVISHRNSNPAPTTSNCNNHNNICKSGDIKLQSSLSTPCENMNGGGDNSGKNSTEYRRFKSEGSTTNPLPQTTNINMEGTFSDITTIDHHRIHIGNGSHSDYCRHKEHNKLSEVSMPFNTHTDQVMLMHTLKTKLQKYQTFIDKAFELIQESEDAQVIEGCTIVTKVMQKAWLYPRISQDLAHALCDYLKEKDYLEIIINIFIKQNIGEPVRLACGRLFEEILSLNNREYIVQNNYLKKITQTAEKLNKNPEQQRMSLSIMECLFKHSSSTTYRLIDYGILDHILLTCKRAADSPATLRQASLTLANLVLYSCPEARKKIVQKKLPDWLFLLASQPDDITRYYACLAICILASCKEMEMAVVTSGTLALVEPFLLAHNPTVFASNHYKQSQGRPKEWLIRLLPLLTSKCREAKSITAFHFTMESVIKKNQDKIAILHEIGAIPLLKEIASSPDDLPAQLASEALTIIGEEVPYKLSRQVPCWNVENVQCWVAKIGFEEYCESFGKHKVDGDLLLLLNENELENDIGMQSGLLRKKFLRELESLKIAADYSSIDDSNLDTFLMSLSPELSAYTYPMLNAGITRSMLPQITEDWMVNVCGMTNEIHKYKLKQALQDGKHIDDIEVAQLSKQYDIFISYRRSNGNQLASLIKVMLTVQGYKVFIDVDRLHAGKFDSSLLKNIQAAKHFILVLTEHSLDRLINDHSCDDWIHKELKCAFEHNKNIVPVIADGFKWPSDPNDIPADIRQITTFNGVNWVHEYQDACITKIKRFLTEYEDNHKSRTSTTMSTLKRNNSLASKKHPSTSSTTMPSKLLGSGRKSNQGTGSGKNTPSNSGRLRNTNESSIESPSYRGTSIEKPSTRKFFSSSTAQQM</sequence>
<feature type="domain" description="TIR" evidence="12">
    <location>
        <begin position="868"/>
        <end position="1013"/>
    </location>
</feature>
<evidence type="ECO:0000256" key="5">
    <source>
        <dbReference type="ARBA" id="ARBA00022588"/>
    </source>
</evidence>
<dbReference type="GO" id="GO:0030425">
    <property type="term" value="C:dendrite"/>
    <property type="evidence" value="ECO:0007669"/>
    <property type="project" value="TreeGrafter"/>
</dbReference>
<keyword evidence="8" id="KW-0391">Immunity</keyword>
<comment type="similarity">
    <text evidence="2">Belongs to the SARM1 family.</text>
</comment>
<dbReference type="STRING" id="131310.A0A0N4Z782"/>
<evidence type="ECO:0000313" key="15">
    <source>
        <dbReference type="WBParaSite" id="PTRK_0000303400.1"/>
    </source>
</evidence>
<keyword evidence="9" id="KW-0520">NAD</keyword>
<evidence type="ECO:0000256" key="2">
    <source>
        <dbReference type="ARBA" id="ARBA00008291"/>
    </source>
</evidence>
<dbReference type="PANTHER" id="PTHR22998:SF1">
    <property type="entry name" value="NAD(+) HYDROLASE SARM1"/>
    <property type="match status" value="1"/>
</dbReference>
<dbReference type="WBParaSite" id="PTRK_0000303400.1">
    <property type="protein sequence ID" value="PTRK_0000303400.1"/>
    <property type="gene ID" value="PTRK_0000303400"/>
</dbReference>
<keyword evidence="6" id="KW-0677">Repeat</keyword>
<evidence type="ECO:0000256" key="11">
    <source>
        <dbReference type="SAM" id="MobiDB-lite"/>
    </source>
</evidence>
<comment type="catalytic activity">
    <reaction evidence="10">
        <text>NAD(+) + H2O = ADP-D-ribose + nicotinamide + H(+)</text>
        <dbReference type="Rhea" id="RHEA:16301"/>
        <dbReference type="ChEBI" id="CHEBI:15377"/>
        <dbReference type="ChEBI" id="CHEBI:15378"/>
        <dbReference type="ChEBI" id="CHEBI:17154"/>
        <dbReference type="ChEBI" id="CHEBI:57540"/>
        <dbReference type="ChEBI" id="CHEBI:57967"/>
        <dbReference type="EC" id="3.2.2.6"/>
    </reaction>
    <physiologicalReaction direction="left-to-right" evidence="10">
        <dbReference type="Rhea" id="RHEA:16302"/>
    </physiologicalReaction>
</comment>
<feature type="domain" description="SAM" evidence="13">
    <location>
        <begin position="722"/>
        <end position="786"/>
    </location>
</feature>
<evidence type="ECO:0000256" key="3">
    <source>
        <dbReference type="ARBA" id="ARBA00011982"/>
    </source>
</evidence>
<feature type="compositionally biased region" description="Polar residues" evidence="11">
    <location>
        <begin position="1099"/>
        <end position="1109"/>
    </location>
</feature>
<evidence type="ECO:0000256" key="9">
    <source>
        <dbReference type="ARBA" id="ARBA00023027"/>
    </source>
</evidence>
<dbReference type="SUPFAM" id="SSF48371">
    <property type="entry name" value="ARM repeat"/>
    <property type="match status" value="1"/>
</dbReference>
<dbReference type="PROSITE" id="PS50104">
    <property type="entry name" value="TIR"/>
    <property type="match status" value="1"/>
</dbReference>
<dbReference type="Proteomes" id="UP000038045">
    <property type="component" value="Unplaced"/>
</dbReference>
<feature type="compositionally biased region" description="Polar residues" evidence="11">
    <location>
        <begin position="1055"/>
        <end position="1089"/>
    </location>
</feature>
<evidence type="ECO:0000256" key="8">
    <source>
        <dbReference type="ARBA" id="ARBA00022859"/>
    </source>
</evidence>
<accession>A0A0N4Z782</accession>
<dbReference type="SMART" id="SM00454">
    <property type="entry name" value="SAM"/>
    <property type="match status" value="2"/>
</dbReference>
<dbReference type="GO" id="GO:0035591">
    <property type="term" value="F:signaling adaptor activity"/>
    <property type="evidence" value="ECO:0007669"/>
    <property type="project" value="InterPro"/>
</dbReference>
<evidence type="ECO:0000259" key="12">
    <source>
        <dbReference type="PROSITE" id="PS50104"/>
    </source>
</evidence>
<feature type="region of interest" description="Disordered" evidence="11">
    <location>
        <begin position="1016"/>
        <end position="1109"/>
    </location>
</feature>
<organism evidence="14 15">
    <name type="scientific">Parastrongyloides trichosuri</name>
    <name type="common">Possum-specific nematode worm</name>
    <dbReference type="NCBI Taxonomy" id="131310"/>
    <lineage>
        <taxon>Eukaryota</taxon>
        <taxon>Metazoa</taxon>
        <taxon>Ecdysozoa</taxon>
        <taxon>Nematoda</taxon>
        <taxon>Chromadorea</taxon>
        <taxon>Rhabditida</taxon>
        <taxon>Tylenchina</taxon>
        <taxon>Panagrolaimomorpha</taxon>
        <taxon>Strongyloidoidea</taxon>
        <taxon>Strongyloididae</taxon>
        <taxon>Parastrongyloides</taxon>
    </lineage>
</organism>
<dbReference type="AlphaFoldDB" id="A0A0N4Z782"/>
<dbReference type="GO" id="GO:0005737">
    <property type="term" value="C:cytoplasm"/>
    <property type="evidence" value="ECO:0007669"/>
    <property type="project" value="UniProtKB-SubCell"/>
</dbReference>
<comment type="subcellular location">
    <subcellularLocation>
        <location evidence="1">Cytoplasm</location>
    </subcellularLocation>
</comment>
<dbReference type="InterPro" id="IPR001660">
    <property type="entry name" value="SAM"/>
</dbReference>
<proteinExistence type="inferred from homology"/>
<dbReference type="Pfam" id="PF13676">
    <property type="entry name" value="TIR_2"/>
    <property type="match status" value="1"/>
</dbReference>
<dbReference type="Gene3D" id="1.10.150.50">
    <property type="entry name" value="Transcription Factor, Ets-1"/>
    <property type="match status" value="2"/>
</dbReference>
<protein>
    <recommendedName>
        <fullName evidence="3">ADP-ribosyl cyclase/cyclic ADP-ribose hydrolase</fullName>
        <ecNumber evidence="3">3.2.2.6</ecNumber>
    </recommendedName>
</protein>
<name>A0A0N4Z782_PARTI</name>
<dbReference type="Gene3D" id="3.40.50.10140">
    <property type="entry name" value="Toll/interleukin-1 receptor homology (TIR) domain"/>
    <property type="match status" value="1"/>
</dbReference>
<dbReference type="EC" id="3.2.2.6" evidence="3"/>
<evidence type="ECO:0000256" key="4">
    <source>
        <dbReference type="ARBA" id="ARBA00022490"/>
    </source>
</evidence>
<evidence type="ECO:0000313" key="14">
    <source>
        <dbReference type="Proteomes" id="UP000038045"/>
    </source>
</evidence>
<dbReference type="GO" id="GO:0044297">
    <property type="term" value="C:cell body"/>
    <property type="evidence" value="ECO:0007669"/>
    <property type="project" value="UniProtKB-ARBA"/>
</dbReference>
<reference evidence="15" key="1">
    <citation type="submission" date="2017-02" db="UniProtKB">
        <authorList>
            <consortium name="WormBaseParasite"/>
        </authorList>
    </citation>
    <scope>IDENTIFICATION</scope>
</reference>
<dbReference type="GO" id="GO:0048678">
    <property type="term" value="P:response to axon injury"/>
    <property type="evidence" value="ECO:0007669"/>
    <property type="project" value="InterPro"/>
</dbReference>
<dbReference type="GO" id="GO:0045087">
    <property type="term" value="P:innate immune response"/>
    <property type="evidence" value="ECO:0007669"/>
    <property type="project" value="UniProtKB-KW"/>
</dbReference>
<dbReference type="SUPFAM" id="SSF47769">
    <property type="entry name" value="SAM/Pointed domain"/>
    <property type="match status" value="1"/>
</dbReference>
<dbReference type="FunFam" id="1.10.150.50:FF:000043">
    <property type="entry name" value="Sterile alpha and TIR motif-containing 1"/>
    <property type="match status" value="1"/>
</dbReference>
<keyword evidence="14" id="KW-1185">Reference proteome</keyword>
<dbReference type="GO" id="GO:0061809">
    <property type="term" value="F:NAD+ nucleosidase activity, cyclic ADP-ribose generating"/>
    <property type="evidence" value="ECO:0007669"/>
    <property type="project" value="UniProtKB-EC"/>
</dbReference>
<dbReference type="GO" id="GO:0034128">
    <property type="term" value="P:negative regulation of MyD88-independent toll-like receptor signaling pathway"/>
    <property type="evidence" value="ECO:0007669"/>
    <property type="project" value="InterPro"/>
</dbReference>
<dbReference type="InterPro" id="IPR039184">
    <property type="entry name" value="SARM1"/>
</dbReference>
<dbReference type="InterPro" id="IPR013761">
    <property type="entry name" value="SAM/pointed_sf"/>
</dbReference>
<evidence type="ECO:0000256" key="7">
    <source>
        <dbReference type="ARBA" id="ARBA00022801"/>
    </source>
</evidence>
<evidence type="ECO:0000256" key="1">
    <source>
        <dbReference type="ARBA" id="ARBA00004496"/>
    </source>
</evidence>
<dbReference type="PANTHER" id="PTHR22998">
    <property type="entry name" value="SARM1"/>
    <property type="match status" value="1"/>
</dbReference>
<keyword evidence="5" id="KW-0399">Innate immunity</keyword>
<dbReference type="GO" id="GO:0019677">
    <property type="term" value="P:NAD+ catabolic process"/>
    <property type="evidence" value="ECO:0007669"/>
    <property type="project" value="UniProtKB-ARBA"/>
</dbReference>
<evidence type="ECO:0000259" key="13">
    <source>
        <dbReference type="PROSITE" id="PS50105"/>
    </source>
</evidence>
<dbReference type="GO" id="GO:0007165">
    <property type="term" value="P:signal transduction"/>
    <property type="evidence" value="ECO:0007669"/>
    <property type="project" value="InterPro"/>
</dbReference>